<dbReference type="InterPro" id="IPR053223">
    <property type="entry name" value="Prob_Methyltransferase"/>
</dbReference>
<dbReference type="AlphaFoldDB" id="A0A9E7EAQ2"/>
<feature type="compositionally biased region" description="Basic residues" evidence="1">
    <location>
        <begin position="9"/>
        <end position="21"/>
    </location>
</feature>
<sequence length="168" mass="18954">MAPPTTPCRRLRPFHPIRSHTKQPVPESSGLERCRTMPSCTMPLYTSQSRRTNRESNRDTGASTNETGQSVTIQIGFDVGEVHHLEIGGKPMNEFVAARSLFPLLLLSAQRFPFTDSVFDLVHAINALDEGGAPSLVQASRTEALEFFIERRKKGLAEEEEAYQRWRR</sequence>
<feature type="region of interest" description="Disordered" evidence="1">
    <location>
        <begin position="1"/>
        <end position="69"/>
    </location>
</feature>
<proteinExistence type="predicted"/>
<evidence type="ECO:0000256" key="1">
    <source>
        <dbReference type="SAM" id="MobiDB-lite"/>
    </source>
</evidence>
<dbReference type="Proteomes" id="UP001055439">
    <property type="component" value="Chromosome 1"/>
</dbReference>
<evidence type="ECO:0000313" key="2">
    <source>
        <dbReference type="EMBL" id="URD73475.1"/>
    </source>
</evidence>
<gene>
    <name evidence="2" type="ORF">MUK42_09098</name>
</gene>
<keyword evidence="3" id="KW-1185">Reference proteome</keyword>
<organism evidence="2 3">
    <name type="scientific">Musa troglodytarum</name>
    <name type="common">fe'i banana</name>
    <dbReference type="NCBI Taxonomy" id="320322"/>
    <lineage>
        <taxon>Eukaryota</taxon>
        <taxon>Viridiplantae</taxon>
        <taxon>Streptophyta</taxon>
        <taxon>Embryophyta</taxon>
        <taxon>Tracheophyta</taxon>
        <taxon>Spermatophyta</taxon>
        <taxon>Magnoliopsida</taxon>
        <taxon>Liliopsida</taxon>
        <taxon>Zingiberales</taxon>
        <taxon>Musaceae</taxon>
        <taxon>Musa</taxon>
    </lineage>
</organism>
<reference evidence="2" key="1">
    <citation type="submission" date="2022-05" db="EMBL/GenBank/DDBJ databases">
        <title>The Musa troglodytarum L. genome provides insights into the mechanism of non-climacteric behaviour and enrichment of carotenoids.</title>
        <authorList>
            <person name="Wang J."/>
        </authorList>
    </citation>
    <scope>NUCLEOTIDE SEQUENCE</scope>
    <source>
        <tissue evidence="2">Leaf</tissue>
    </source>
</reference>
<dbReference type="PANTHER" id="PTHR44067:SF3">
    <property type="entry name" value="OS06G0138600 PROTEIN"/>
    <property type="match status" value="1"/>
</dbReference>
<accession>A0A9E7EAQ2</accession>
<evidence type="ECO:0000313" key="3">
    <source>
        <dbReference type="Proteomes" id="UP001055439"/>
    </source>
</evidence>
<dbReference type="EMBL" id="CP097502">
    <property type="protein sequence ID" value="URD73475.1"/>
    <property type="molecule type" value="Genomic_DNA"/>
</dbReference>
<name>A0A9E7EAQ2_9LILI</name>
<feature type="compositionally biased region" description="Polar residues" evidence="1">
    <location>
        <begin position="59"/>
        <end position="69"/>
    </location>
</feature>
<protein>
    <submittedName>
        <fullName evidence="2">Uncharacterized protein</fullName>
    </submittedName>
</protein>
<dbReference type="PANTHER" id="PTHR44067">
    <property type="entry name" value="S-ADENOSYL-L-METHIONINE-DEPENDENT METHYLTRANSFERASE SUPERFAMILY PROTEIN-RELATED"/>
    <property type="match status" value="1"/>
</dbReference>